<evidence type="ECO:0000313" key="2">
    <source>
        <dbReference type="Proteomes" id="UP000054805"/>
    </source>
</evidence>
<protein>
    <submittedName>
        <fullName evidence="1">Uncharacterized protein</fullName>
    </submittedName>
</protein>
<proteinExistence type="predicted"/>
<sequence length="31" mass="3565">MLIEFHTKFVWGFKVFFNISANTLFCNVGPG</sequence>
<evidence type="ECO:0000313" key="1">
    <source>
        <dbReference type="EMBL" id="KRY86527.1"/>
    </source>
</evidence>
<dbReference type="Proteomes" id="UP000054805">
    <property type="component" value="Unassembled WGS sequence"/>
</dbReference>
<keyword evidence="2" id="KW-1185">Reference proteome</keyword>
<name>A0A0V1FLC8_TRIPS</name>
<gene>
    <name evidence="1" type="ORF">T4B_8412</name>
</gene>
<accession>A0A0V1FLC8</accession>
<dbReference type="EMBL" id="JYDS01006575">
    <property type="protein sequence ID" value="KRY86527.1"/>
    <property type="molecule type" value="Genomic_DNA"/>
</dbReference>
<reference evidence="1 2" key="1">
    <citation type="submission" date="2015-01" db="EMBL/GenBank/DDBJ databases">
        <title>Evolution of Trichinella species and genotypes.</title>
        <authorList>
            <person name="Korhonen P.K."/>
            <person name="Edoardo P."/>
            <person name="Giuseppe L.R."/>
            <person name="Gasser R.B."/>
        </authorList>
    </citation>
    <scope>NUCLEOTIDE SEQUENCE [LARGE SCALE GENOMIC DNA]</scope>
    <source>
        <strain evidence="1">ISS588</strain>
    </source>
</reference>
<comment type="caution">
    <text evidence="1">The sequence shown here is derived from an EMBL/GenBank/DDBJ whole genome shotgun (WGS) entry which is preliminary data.</text>
</comment>
<dbReference type="AlphaFoldDB" id="A0A0V1FLC8"/>
<organism evidence="1 2">
    <name type="scientific">Trichinella pseudospiralis</name>
    <name type="common">Parasitic roundworm</name>
    <dbReference type="NCBI Taxonomy" id="6337"/>
    <lineage>
        <taxon>Eukaryota</taxon>
        <taxon>Metazoa</taxon>
        <taxon>Ecdysozoa</taxon>
        <taxon>Nematoda</taxon>
        <taxon>Enoplea</taxon>
        <taxon>Dorylaimia</taxon>
        <taxon>Trichinellida</taxon>
        <taxon>Trichinellidae</taxon>
        <taxon>Trichinella</taxon>
    </lineage>
</organism>